<accession>A0A6A4HGK6</accession>
<dbReference type="AlphaFoldDB" id="A0A6A4HGK6"/>
<feature type="compositionally biased region" description="Polar residues" evidence="1">
    <location>
        <begin position="1"/>
        <end position="10"/>
    </location>
</feature>
<organism evidence="2 3">
    <name type="scientific">Gymnopus androsaceus JB14</name>
    <dbReference type="NCBI Taxonomy" id="1447944"/>
    <lineage>
        <taxon>Eukaryota</taxon>
        <taxon>Fungi</taxon>
        <taxon>Dikarya</taxon>
        <taxon>Basidiomycota</taxon>
        <taxon>Agaricomycotina</taxon>
        <taxon>Agaricomycetes</taxon>
        <taxon>Agaricomycetidae</taxon>
        <taxon>Agaricales</taxon>
        <taxon>Marasmiineae</taxon>
        <taxon>Omphalotaceae</taxon>
        <taxon>Gymnopus</taxon>
    </lineage>
</organism>
<evidence type="ECO:0000313" key="2">
    <source>
        <dbReference type="EMBL" id="KAE9396963.1"/>
    </source>
</evidence>
<feature type="region of interest" description="Disordered" evidence="1">
    <location>
        <begin position="1"/>
        <end position="33"/>
    </location>
</feature>
<feature type="compositionally biased region" description="Polar residues" evidence="1">
    <location>
        <begin position="164"/>
        <end position="176"/>
    </location>
</feature>
<dbReference type="Proteomes" id="UP000799118">
    <property type="component" value="Unassembled WGS sequence"/>
</dbReference>
<name>A0A6A4HGK6_9AGAR</name>
<feature type="region of interest" description="Disordered" evidence="1">
    <location>
        <begin position="65"/>
        <end position="87"/>
    </location>
</feature>
<protein>
    <submittedName>
        <fullName evidence="2">Uncharacterized protein</fullName>
    </submittedName>
</protein>
<feature type="compositionally biased region" description="Polar residues" evidence="1">
    <location>
        <begin position="22"/>
        <end position="32"/>
    </location>
</feature>
<sequence length="251" mass="28107">MVPVNGTESQLPPKFRRMIHNGDSSGLSTSHNDMIHRENDLSVGEDTLESTPRADDTPLVVLRRSIRNKSKNKAQTLSSPQPPARRRNASKLPLAYDDSLHSSVSTGRLSVQERYKVLRADPDIQKVQPLSVVCRRCSKTVSLGSNPKKPYYRGLWNTHKQRCNGIQSNYPKSGSSESEKENLPKQRAQLTQNSHFEEHKIDNNPAVLPKTAISHSRSFGVTEITPSAVYLRQAHIEIHGDTGEEPLFWGP</sequence>
<dbReference type="OrthoDB" id="2855464at2759"/>
<proteinExistence type="predicted"/>
<dbReference type="EMBL" id="ML769505">
    <property type="protein sequence ID" value="KAE9396963.1"/>
    <property type="molecule type" value="Genomic_DNA"/>
</dbReference>
<gene>
    <name evidence="2" type="ORF">BT96DRAFT_996237</name>
</gene>
<evidence type="ECO:0000256" key="1">
    <source>
        <dbReference type="SAM" id="MobiDB-lite"/>
    </source>
</evidence>
<keyword evidence="3" id="KW-1185">Reference proteome</keyword>
<reference evidence="2" key="1">
    <citation type="journal article" date="2019" name="Environ. Microbiol.">
        <title>Fungal ecological strategies reflected in gene transcription - a case study of two litter decomposers.</title>
        <authorList>
            <person name="Barbi F."/>
            <person name="Kohler A."/>
            <person name="Barry K."/>
            <person name="Baskaran P."/>
            <person name="Daum C."/>
            <person name="Fauchery L."/>
            <person name="Ihrmark K."/>
            <person name="Kuo A."/>
            <person name="LaButti K."/>
            <person name="Lipzen A."/>
            <person name="Morin E."/>
            <person name="Grigoriev I.V."/>
            <person name="Henrissat B."/>
            <person name="Lindahl B."/>
            <person name="Martin F."/>
        </authorList>
    </citation>
    <scope>NUCLEOTIDE SEQUENCE</scope>
    <source>
        <strain evidence="2">JB14</strain>
    </source>
</reference>
<evidence type="ECO:0000313" key="3">
    <source>
        <dbReference type="Proteomes" id="UP000799118"/>
    </source>
</evidence>
<feature type="region of interest" description="Disordered" evidence="1">
    <location>
        <begin position="164"/>
        <end position="189"/>
    </location>
</feature>